<dbReference type="SUPFAM" id="SSF53850">
    <property type="entry name" value="Periplasmic binding protein-like II"/>
    <property type="match status" value="1"/>
</dbReference>
<dbReference type="Proteomes" id="UP000294739">
    <property type="component" value="Unassembled WGS sequence"/>
</dbReference>
<protein>
    <submittedName>
        <fullName evidence="1">ABC transporter substrate-binding protein</fullName>
    </submittedName>
</protein>
<name>A0A4R5CLB1_9ACTN</name>
<gene>
    <name evidence="1" type="ORF">E1269_24805</name>
</gene>
<keyword evidence="2" id="KW-1185">Reference proteome</keyword>
<dbReference type="RefSeq" id="WP_131899658.1">
    <property type="nucleotide sequence ID" value="NZ_SMKZ01000047.1"/>
</dbReference>
<accession>A0A4R5CLB1</accession>
<dbReference type="OrthoDB" id="3805543at2"/>
<dbReference type="Gene3D" id="3.40.190.10">
    <property type="entry name" value="Periplasmic binding protein-like II"/>
    <property type="match status" value="3"/>
</dbReference>
<sequence length="324" mass="36151">MTIATGRYDRTAALHDGRIRPEGLEITWLPLNVEQIFWRMMRHREFDASELSLSGYLIRRARGVDDLVPIPVFLSRCFRHSAIYLSAASGITKPEELAGRRIGVPEYQITAAVWARGLLHDEHGVDARDVRWVQGGLEQPGRRPFEPVEPDGVDLSFAPEDATLAGMLADGEIDALISPRVPSTFSDGSGRVTRLFPDPGRAERDYYRRTGIFPIMHIVAISRDIVDANPWVPQTLTSAFLQAKQVADAALRDTTALPIQLPFLVEHVQETVAVMGEDFWSYGVEANRATLEAFVRYAHVQGLLPEPVDVDDIFPASVRKVSRV</sequence>
<reference evidence="1 2" key="1">
    <citation type="submission" date="2019-03" db="EMBL/GenBank/DDBJ databases">
        <title>Draft genome sequences of novel Actinobacteria.</title>
        <authorList>
            <person name="Sahin N."/>
            <person name="Ay H."/>
            <person name="Saygin H."/>
        </authorList>
    </citation>
    <scope>NUCLEOTIDE SEQUENCE [LARGE SCALE GENOMIC DNA]</scope>
    <source>
        <strain evidence="1 2">5K138</strain>
    </source>
</reference>
<organism evidence="1 2">
    <name type="scientific">Jiangella asiatica</name>
    <dbReference type="NCBI Taxonomy" id="2530372"/>
    <lineage>
        <taxon>Bacteria</taxon>
        <taxon>Bacillati</taxon>
        <taxon>Actinomycetota</taxon>
        <taxon>Actinomycetes</taxon>
        <taxon>Jiangellales</taxon>
        <taxon>Jiangellaceae</taxon>
        <taxon>Jiangella</taxon>
    </lineage>
</organism>
<evidence type="ECO:0000313" key="1">
    <source>
        <dbReference type="EMBL" id="TDE00706.1"/>
    </source>
</evidence>
<dbReference type="EMBL" id="SMKZ01000047">
    <property type="protein sequence ID" value="TDE00706.1"/>
    <property type="molecule type" value="Genomic_DNA"/>
</dbReference>
<dbReference type="InParanoid" id="A0A4R5CLB1"/>
<comment type="caution">
    <text evidence="1">The sequence shown here is derived from an EMBL/GenBank/DDBJ whole genome shotgun (WGS) entry which is preliminary data.</text>
</comment>
<dbReference type="AlphaFoldDB" id="A0A4R5CLB1"/>
<proteinExistence type="predicted"/>
<evidence type="ECO:0000313" key="2">
    <source>
        <dbReference type="Proteomes" id="UP000294739"/>
    </source>
</evidence>